<dbReference type="Proteomes" id="UP000482487">
    <property type="component" value="Unassembled WGS sequence"/>
</dbReference>
<dbReference type="PANTHER" id="PTHR46268:SF6">
    <property type="entry name" value="UNIVERSAL STRESS PROTEIN UP12"/>
    <property type="match status" value="1"/>
</dbReference>
<dbReference type="Gene3D" id="3.40.50.620">
    <property type="entry name" value="HUPs"/>
    <property type="match status" value="1"/>
</dbReference>
<dbReference type="InterPro" id="IPR006015">
    <property type="entry name" value="Universal_stress_UspA"/>
</dbReference>
<dbReference type="InterPro" id="IPR014729">
    <property type="entry name" value="Rossmann-like_a/b/a_fold"/>
</dbReference>
<dbReference type="RefSeq" id="WP_160959108.1">
    <property type="nucleotide sequence ID" value="NZ_WVUD01000005.1"/>
</dbReference>
<dbReference type="Pfam" id="PF00582">
    <property type="entry name" value="Usp"/>
    <property type="match status" value="1"/>
</dbReference>
<accession>A0A7C9MI66</accession>
<dbReference type="PRINTS" id="PR01438">
    <property type="entry name" value="UNVRSLSTRESS"/>
</dbReference>
<protein>
    <submittedName>
        <fullName evidence="3">Universal stress protein</fullName>
    </submittedName>
</protein>
<feature type="domain" description="UspA" evidence="2">
    <location>
        <begin position="1"/>
        <end position="139"/>
    </location>
</feature>
<evidence type="ECO:0000313" key="3">
    <source>
        <dbReference type="EMBL" id="MYL82429.1"/>
    </source>
</evidence>
<reference evidence="3 4" key="1">
    <citation type="submission" date="2020-01" db="EMBL/GenBank/DDBJ databases">
        <title>Genome sequence of Desulfovibrio aerotolerans DSM 16695(T).</title>
        <authorList>
            <person name="Karnachuk O."/>
            <person name="Avakyan M."/>
            <person name="Mardanov A."/>
            <person name="Kadnikov V."/>
            <person name="Ravin N."/>
        </authorList>
    </citation>
    <scope>NUCLEOTIDE SEQUENCE [LARGE SCALE GENOMIC DNA]</scope>
    <source>
        <strain evidence="3 4">DSM 16695</strain>
    </source>
</reference>
<comment type="caution">
    <text evidence="3">The sequence shown here is derived from an EMBL/GenBank/DDBJ whole genome shotgun (WGS) entry which is preliminary data.</text>
</comment>
<comment type="similarity">
    <text evidence="1">Belongs to the universal stress protein A family.</text>
</comment>
<gene>
    <name evidence="3" type="ORF">GTA51_04660</name>
</gene>
<dbReference type="OrthoDB" id="9788959at2"/>
<dbReference type="PANTHER" id="PTHR46268">
    <property type="entry name" value="STRESS RESPONSE PROTEIN NHAX"/>
    <property type="match status" value="1"/>
</dbReference>
<dbReference type="CDD" id="cd00293">
    <property type="entry name" value="USP-like"/>
    <property type="match status" value="1"/>
</dbReference>
<keyword evidence="4" id="KW-1185">Reference proteome</keyword>
<evidence type="ECO:0000256" key="1">
    <source>
        <dbReference type="ARBA" id="ARBA00008791"/>
    </source>
</evidence>
<organism evidence="3 4">
    <name type="scientific">Solidesulfovibrio aerotolerans</name>
    <dbReference type="NCBI Taxonomy" id="295255"/>
    <lineage>
        <taxon>Bacteria</taxon>
        <taxon>Pseudomonadati</taxon>
        <taxon>Thermodesulfobacteriota</taxon>
        <taxon>Desulfovibrionia</taxon>
        <taxon>Desulfovibrionales</taxon>
        <taxon>Desulfovibrionaceae</taxon>
        <taxon>Solidesulfovibrio</taxon>
    </lineage>
</organism>
<proteinExistence type="inferred from homology"/>
<evidence type="ECO:0000259" key="2">
    <source>
        <dbReference type="Pfam" id="PF00582"/>
    </source>
</evidence>
<sequence length="139" mass="15032">MKKCIVCLDGSQPSFRALERALDEAGCGVADILAVTVVEALTFFDCSATDCDKAFATILREPKKILAEAEEIARSRGVTIRTRYEPGRPAETVARIAREEGAAEVFIGSRGKDDVENMLLGSVSMRLVQIAPCTVVVVR</sequence>
<name>A0A7C9MI66_9BACT</name>
<dbReference type="AlphaFoldDB" id="A0A7C9MI66"/>
<dbReference type="InterPro" id="IPR006016">
    <property type="entry name" value="UspA"/>
</dbReference>
<dbReference type="EMBL" id="WVUD01000005">
    <property type="protein sequence ID" value="MYL82429.1"/>
    <property type="molecule type" value="Genomic_DNA"/>
</dbReference>
<evidence type="ECO:0000313" key="4">
    <source>
        <dbReference type="Proteomes" id="UP000482487"/>
    </source>
</evidence>
<dbReference type="SUPFAM" id="SSF52402">
    <property type="entry name" value="Adenine nucleotide alpha hydrolases-like"/>
    <property type="match status" value="1"/>
</dbReference>